<evidence type="ECO:0000256" key="4">
    <source>
        <dbReference type="RuleBase" id="RU000612"/>
    </source>
</evidence>
<comment type="pathway">
    <text evidence="4">Carbohydrate degradation; glycolysis; D-glyceraldehyde 3-phosphate and glycerone phosphate from D-glucose: step 2/4.</text>
</comment>
<dbReference type="RefSeq" id="WP_156704591.1">
    <property type="nucleotide sequence ID" value="NZ_CACRUX010000043.1"/>
</dbReference>
<dbReference type="PRINTS" id="PR00662">
    <property type="entry name" value="G6PISOMERASE"/>
</dbReference>
<dbReference type="GO" id="GO:0006094">
    <property type="term" value="P:gluconeogenesis"/>
    <property type="evidence" value="ECO:0007669"/>
    <property type="project" value="UniProtKB-KW"/>
</dbReference>
<protein>
    <recommendedName>
        <fullName evidence="4">Glucose-6-phosphate isomerase</fullName>
        <ecNumber evidence="4">5.3.1.9</ecNumber>
    </recommendedName>
</protein>
<dbReference type="PROSITE" id="PS51463">
    <property type="entry name" value="P_GLUCOSE_ISOMERASE_3"/>
    <property type="match status" value="1"/>
</dbReference>
<dbReference type="GO" id="GO:0097367">
    <property type="term" value="F:carbohydrate derivative binding"/>
    <property type="evidence" value="ECO:0007669"/>
    <property type="project" value="InterPro"/>
</dbReference>
<dbReference type="PANTHER" id="PTHR11469">
    <property type="entry name" value="GLUCOSE-6-PHOSPHATE ISOMERASE"/>
    <property type="match status" value="1"/>
</dbReference>
<dbReference type="GO" id="GO:0005829">
    <property type="term" value="C:cytosol"/>
    <property type="evidence" value="ECO:0007669"/>
    <property type="project" value="TreeGrafter"/>
</dbReference>
<dbReference type="CDD" id="cd05016">
    <property type="entry name" value="SIS_PGI_2"/>
    <property type="match status" value="1"/>
</dbReference>
<dbReference type="EC" id="5.3.1.9" evidence="4"/>
<sequence length="479" mass="52771">MKKIILPSGFIFDYTNLFSAWGVTEADVHTYFDSIANAVKAAVRVRTTGVVEGHLSKDGQPEAVLFPQLPYIEDKNLNNETVLKRLEDLGQHAKESVDAVVSFGIGGSYLGGKVLFDVHCGEFWNQKSEAERDGYPKLYFSGNNVDPHRTNDLIETLKRSAAHKGSPYTVMLILISKSGSTIEPMSNFMVVQEALAAAGIKVEVVAVTDPRTDEKETLLHKLAVQQNWPTFAVPDGVGGRFSVFTEVGLIIGAVVGFNIREFLDGAKGMDEACQGGDLLKNPALLNAVLKYIAAEKYGRIIEIMMPYGDSLKSLAEWYVQLLAESLGKHQPKTDGRYGRTPVVAVGTTDMHAQTQEHQEGRLNKIVSFVKVKDWETKAIVPHTYDEYKPLKAFSGLDLGVILNTALEANSEALTGDKRFNVTYELPTLSAYHLGEFMFMLCWAIFYEGQLAGVDAFDQPGVEVYKKLLGPKLAAHQAEK</sequence>
<dbReference type="GO" id="GO:0004347">
    <property type="term" value="F:glucose-6-phosphate isomerase activity"/>
    <property type="evidence" value="ECO:0007669"/>
    <property type="project" value="UniProtKB-EC"/>
</dbReference>
<reference evidence="5" key="1">
    <citation type="submission" date="2019-11" db="EMBL/GenBank/DDBJ databases">
        <authorList>
            <person name="Feng L."/>
        </authorList>
    </citation>
    <scope>NUCLEOTIDE SEQUENCE</scope>
    <source>
        <strain evidence="5">VrattiLFYP33</strain>
    </source>
</reference>
<dbReference type="InterPro" id="IPR035482">
    <property type="entry name" value="SIS_PGI_2"/>
</dbReference>
<dbReference type="PANTHER" id="PTHR11469:SF1">
    <property type="entry name" value="GLUCOSE-6-PHOSPHATE ISOMERASE"/>
    <property type="match status" value="1"/>
</dbReference>
<evidence type="ECO:0000256" key="1">
    <source>
        <dbReference type="ARBA" id="ARBA00022432"/>
    </source>
</evidence>
<dbReference type="InterPro" id="IPR046348">
    <property type="entry name" value="SIS_dom_sf"/>
</dbReference>
<dbReference type="GO" id="GO:0051156">
    <property type="term" value="P:glucose 6-phosphate metabolic process"/>
    <property type="evidence" value="ECO:0007669"/>
    <property type="project" value="TreeGrafter"/>
</dbReference>
<keyword evidence="1 4" id="KW-0312">Gluconeogenesis</keyword>
<evidence type="ECO:0000313" key="5">
    <source>
        <dbReference type="EMBL" id="VYT99884.1"/>
    </source>
</evidence>
<comment type="catalytic activity">
    <reaction evidence="4">
        <text>alpha-D-glucose 6-phosphate = beta-D-fructose 6-phosphate</text>
        <dbReference type="Rhea" id="RHEA:11816"/>
        <dbReference type="ChEBI" id="CHEBI:57634"/>
        <dbReference type="ChEBI" id="CHEBI:58225"/>
        <dbReference type="EC" id="5.3.1.9"/>
    </reaction>
</comment>
<gene>
    <name evidence="5" type="primary">pgi</name>
    <name evidence="5" type="ORF">VRLFYP33_00987</name>
</gene>
<dbReference type="UniPathway" id="UPA00109">
    <property type="reaction ID" value="UER00181"/>
</dbReference>
<dbReference type="GO" id="GO:0048029">
    <property type="term" value="F:monosaccharide binding"/>
    <property type="evidence" value="ECO:0007669"/>
    <property type="project" value="TreeGrafter"/>
</dbReference>
<dbReference type="GO" id="GO:0006096">
    <property type="term" value="P:glycolytic process"/>
    <property type="evidence" value="ECO:0007669"/>
    <property type="project" value="UniProtKB-UniPathway"/>
</dbReference>
<organism evidence="5">
    <name type="scientific">Veillonella ratti</name>
    <dbReference type="NCBI Taxonomy" id="103892"/>
    <lineage>
        <taxon>Bacteria</taxon>
        <taxon>Bacillati</taxon>
        <taxon>Bacillota</taxon>
        <taxon>Negativicutes</taxon>
        <taxon>Veillonellales</taxon>
        <taxon>Veillonellaceae</taxon>
        <taxon>Veillonella</taxon>
    </lineage>
</organism>
<name>A0A6N3B5L5_9FIRM</name>
<evidence type="ECO:0000256" key="2">
    <source>
        <dbReference type="ARBA" id="ARBA00023152"/>
    </source>
</evidence>
<dbReference type="EMBL" id="CACRUX010000043">
    <property type="protein sequence ID" value="VYT99884.1"/>
    <property type="molecule type" value="Genomic_DNA"/>
</dbReference>
<dbReference type="SUPFAM" id="SSF53697">
    <property type="entry name" value="SIS domain"/>
    <property type="match status" value="1"/>
</dbReference>
<dbReference type="Gene3D" id="3.40.50.10490">
    <property type="entry name" value="Glucose-6-phosphate isomerase like protein, domain 1"/>
    <property type="match status" value="2"/>
</dbReference>
<dbReference type="AlphaFoldDB" id="A0A6N3B5L5"/>
<dbReference type="Pfam" id="PF00342">
    <property type="entry name" value="PGI"/>
    <property type="match status" value="1"/>
</dbReference>
<accession>A0A6N3B5L5</accession>
<dbReference type="InterPro" id="IPR001672">
    <property type="entry name" value="G6P_Isomerase"/>
</dbReference>
<comment type="similarity">
    <text evidence="4">Belongs to the GPI family.</text>
</comment>
<keyword evidence="3 4" id="KW-0413">Isomerase</keyword>
<dbReference type="InterPro" id="IPR035476">
    <property type="entry name" value="SIS_PGI_1"/>
</dbReference>
<keyword evidence="2 4" id="KW-0324">Glycolysis</keyword>
<proteinExistence type="inferred from homology"/>
<dbReference type="CDD" id="cd05015">
    <property type="entry name" value="SIS_PGI_1"/>
    <property type="match status" value="1"/>
</dbReference>
<evidence type="ECO:0000256" key="3">
    <source>
        <dbReference type="ARBA" id="ARBA00023235"/>
    </source>
</evidence>